<evidence type="ECO:0000256" key="1">
    <source>
        <dbReference type="SAM" id="SignalP"/>
    </source>
</evidence>
<dbReference type="InterPro" id="IPR021851">
    <property type="entry name" value="DUF3455"/>
</dbReference>
<organism evidence="2 3">
    <name type="scientific">Polyangium jinanense</name>
    <dbReference type="NCBI Taxonomy" id="2829994"/>
    <lineage>
        <taxon>Bacteria</taxon>
        <taxon>Pseudomonadati</taxon>
        <taxon>Myxococcota</taxon>
        <taxon>Polyangia</taxon>
        <taxon>Polyangiales</taxon>
        <taxon>Polyangiaceae</taxon>
        <taxon>Polyangium</taxon>
    </lineage>
</organism>
<comment type="caution">
    <text evidence="2">The sequence shown here is derived from an EMBL/GenBank/DDBJ whole genome shotgun (WGS) entry which is preliminary data.</text>
</comment>
<keyword evidence="1" id="KW-0732">Signal</keyword>
<accession>A0A9X3WYG1</accession>
<dbReference type="EMBL" id="JAGTJJ010000002">
    <property type="protein sequence ID" value="MDC3980459.1"/>
    <property type="molecule type" value="Genomic_DNA"/>
</dbReference>
<sequence length="402" mass="42945">MRITASLSLSLFVLPLALGACVDQGAFPGDLEGDDLAEQTTRIRITVLDHDDNGEQTEKVVDMDAREFAALTAKRPGAPAGSAPAAQGEDDVGTSAQALTVQSNAANCTSKGLLIYSQPNLGGEVLCLMTVGHEAAGTTGFSLPWDWRRENGGKYPMSYWSGDDAGRFAAYFSEISFGPWMVVNYAPYPATDAVYVYMQRLLGAPATDPSIAVPSNYPLVHKMAAKGHQIYVCDGSQWVLSAPSAVLLDPHAPFDVLGHHYAGPQWRGNDGSTIRGRKVSEVPSPDPNAIPWLKIEVIERSGSGVFSPIAFIQRVNTASGKAPATTCSAGNRNQLVWVDYTADYYFYAAPTAPAGWVCAPSYYNGNDGCHCNCGVPDPDCVKENQWLYGCGGQCTISKTCVP</sequence>
<feature type="chain" id="PRO_5040780148" evidence="1">
    <location>
        <begin position="20"/>
        <end position="402"/>
    </location>
</feature>
<keyword evidence="3" id="KW-1185">Reference proteome</keyword>
<feature type="signal peptide" evidence="1">
    <location>
        <begin position="1"/>
        <end position="19"/>
    </location>
</feature>
<evidence type="ECO:0000313" key="3">
    <source>
        <dbReference type="Proteomes" id="UP001151081"/>
    </source>
</evidence>
<dbReference type="PANTHER" id="PTHR35567">
    <property type="entry name" value="MALATE DEHYDROGENASE (AFU_ORTHOLOGUE AFUA_2G13800)"/>
    <property type="match status" value="1"/>
</dbReference>
<dbReference type="RefSeq" id="WP_272417496.1">
    <property type="nucleotide sequence ID" value="NZ_JAGTJJ010000002.1"/>
</dbReference>
<name>A0A9X3WYG1_9BACT</name>
<dbReference type="AlphaFoldDB" id="A0A9X3WYG1"/>
<dbReference type="PROSITE" id="PS51257">
    <property type="entry name" value="PROKAR_LIPOPROTEIN"/>
    <property type="match status" value="1"/>
</dbReference>
<dbReference type="Pfam" id="PF11937">
    <property type="entry name" value="DUF3455"/>
    <property type="match status" value="1"/>
</dbReference>
<dbReference type="PANTHER" id="PTHR35567:SF1">
    <property type="entry name" value="CONSERVED FUNGAL PROTEIN (AFU_ORTHOLOGUE AFUA_1G14230)"/>
    <property type="match status" value="1"/>
</dbReference>
<protein>
    <submittedName>
        <fullName evidence="2">DUF3455 domain-containing protein</fullName>
    </submittedName>
</protein>
<proteinExistence type="predicted"/>
<dbReference type="Proteomes" id="UP001151081">
    <property type="component" value="Unassembled WGS sequence"/>
</dbReference>
<reference evidence="2 3" key="1">
    <citation type="submission" date="2021-04" db="EMBL/GenBank/DDBJ databases">
        <title>Genome analysis of Polyangium sp.</title>
        <authorList>
            <person name="Li Y."/>
            <person name="Wang J."/>
        </authorList>
    </citation>
    <scope>NUCLEOTIDE SEQUENCE [LARGE SCALE GENOMIC DNA]</scope>
    <source>
        <strain evidence="2 3">SDU14</strain>
    </source>
</reference>
<gene>
    <name evidence="2" type="ORF">KEG57_08145</name>
</gene>
<evidence type="ECO:0000313" key="2">
    <source>
        <dbReference type="EMBL" id="MDC3980459.1"/>
    </source>
</evidence>